<dbReference type="RefSeq" id="WP_115478944.1">
    <property type="nucleotide sequence ID" value="NZ_QRBF01000006.1"/>
</dbReference>
<evidence type="ECO:0000313" key="4">
    <source>
        <dbReference type="EMBL" id="RDS81788.1"/>
    </source>
</evidence>
<dbReference type="InterPro" id="IPR001375">
    <property type="entry name" value="Peptidase_S9_cat"/>
</dbReference>
<dbReference type="PANTHER" id="PTHR42776">
    <property type="entry name" value="SERINE PEPTIDASE S9 FAMILY MEMBER"/>
    <property type="match status" value="1"/>
</dbReference>
<reference evidence="4 5" key="1">
    <citation type="submission" date="2018-07" db="EMBL/GenBank/DDBJ databases">
        <title>Dyella monticola sp. nov. and Dyella psychrodurans sp. nov. isolated from monsoon evergreen broad-leaved forest soil of Dinghu Mountain, China.</title>
        <authorList>
            <person name="Gao Z."/>
            <person name="Qiu L."/>
        </authorList>
    </citation>
    <scope>NUCLEOTIDE SEQUENCE [LARGE SCALE GENOMIC DNA]</scope>
    <source>
        <strain evidence="4 5">4MSK11</strain>
    </source>
</reference>
<proteinExistence type="predicted"/>
<protein>
    <submittedName>
        <fullName evidence="4">S9 family peptidase</fullName>
    </submittedName>
</protein>
<dbReference type="PANTHER" id="PTHR42776:SF27">
    <property type="entry name" value="DIPEPTIDYL PEPTIDASE FAMILY MEMBER 6"/>
    <property type="match status" value="1"/>
</dbReference>
<evidence type="ECO:0000256" key="1">
    <source>
        <dbReference type="ARBA" id="ARBA00022801"/>
    </source>
</evidence>
<evidence type="ECO:0000256" key="2">
    <source>
        <dbReference type="SAM" id="SignalP"/>
    </source>
</evidence>
<gene>
    <name evidence="4" type="ORF">DWU99_15275</name>
</gene>
<dbReference type="Gene3D" id="3.40.50.1820">
    <property type="entry name" value="alpha/beta hydrolase"/>
    <property type="match status" value="1"/>
</dbReference>
<keyword evidence="2" id="KW-0732">Signal</keyword>
<sequence length="646" mass="70908">MKRFWMAWLLVSVASACWADSVPKITDFLQSAEYERVAISPDGALLAIAHREDENTTVTILQRSDMHVVAQIGSGSHGEIGALSWLGSDHLVIAANRDSGRYHVPIYDPLIYLVDIHAKHPQILASNFFGTVRGDDRHFLVRECKDFSADGECRFSLWRQDIDHLIDKGVELGVAPLGDASMMVDHAGVLRFAWAWSNTARSQLYVRSDNGQWSALNDSDATHVEVIPIGISADNKTAFLERERADGPDVIESYDFASGKRTELLSDQVSDPLLTIFSMDGKEPIGAWFGPGVPQARYWAPSSEDAKWHSALVKAFPGTVVNVLSSTADGSVIVVFTYSDRDDGSWYVLDRTTHKATLLFHSRPWLDSAPMAAMEPFEFKARDGLALHGFLTRAQGVSGPAPMVVIVHGGPYFIADEWAFDEETQLLAAHGYGVLHVNFRGSANFGLHFMQYGYRQWGRAMVDDITDATRWAITKGVADPKRICIYGGSYGGYAALMGAAREPGLYRCAIGLAGPYDLSKLYRWGDIHRSDYGMHYLNMVLGSDKAALIADSPISRASSITIPVLLAHGVQDDRVPIEYATAMRSALKKAGHPPEFVSYDWEGHGLADPANKLDFYTRMLAFLAGNIGSAPQNEGDGKASSGDTPR</sequence>
<dbReference type="Pfam" id="PF00326">
    <property type="entry name" value="Peptidase_S9"/>
    <property type="match status" value="1"/>
</dbReference>
<name>A0A370X049_9GAMM</name>
<dbReference type="EMBL" id="QRBF01000006">
    <property type="protein sequence ID" value="RDS81788.1"/>
    <property type="molecule type" value="Genomic_DNA"/>
</dbReference>
<feature type="signal peptide" evidence="2">
    <location>
        <begin position="1"/>
        <end position="19"/>
    </location>
</feature>
<dbReference type="AlphaFoldDB" id="A0A370X049"/>
<organism evidence="4 5">
    <name type="scientific">Dyella psychrodurans</name>
    <dbReference type="NCBI Taxonomy" id="1927960"/>
    <lineage>
        <taxon>Bacteria</taxon>
        <taxon>Pseudomonadati</taxon>
        <taxon>Pseudomonadota</taxon>
        <taxon>Gammaproteobacteria</taxon>
        <taxon>Lysobacterales</taxon>
        <taxon>Rhodanobacteraceae</taxon>
        <taxon>Dyella</taxon>
    </lineage>
</organism>
<dbReference type="OrthoDB" id="4269629at2"/>
<keyword evidence="5" id="KW-1185">Reference proteome</keyword>
<dbReference type="PROSITE" id="PS51257">
    <property type="entry name" value="PROKAR_LIPOPROTEIN"/>
    <property type="match status" value="1"/>
</dbReference>
<evidence type="ECO:0000259" key="3">
    <source>
        <dbReference type="Pfam" id="PF00326"/>
    </source>
</evidence>
<evidence type="ECO:0000313" key="5">
    <source>
        <dbReference type="Proteomes" id="UP000255334"/>
    </source>
</evidence>
<accession>A0A370X049</accession>
<dbReference type="Proteomes" id="UP000255334">
    <property type="component" value="Unassembled WGS sequence"/>
</dbReference>
<comment type="caution">
    <text evidence="4">The sequence shown here is derived from an EMBL/GenBank/DDBJ whole genome shotgun (WGS) entry which is preliminary data.</text>
</comment>
<dbReference type="InterPro" id="IPR029058">
    <property type="entry name" value="AB_hydrolase_fold"/>
</dbReference>
<dbReference type="GO" id="GO:0004252">
    <property type="term" value="F:serine-type endopeptidase activity"/>
    <property type="evidence" value="ECO:0007669"/>
    <property type="project" value="TreeGrafter"/>
</dbReference>
<feature type="domain" description="Peptidase S9 prolyl oligopeptidase catalytic" evidence="3">
    <location>
        <begin position="418"/>
        <end position="628"/>
    </location>
</feature>
<dbReference type="GO" id="GO:0006508">
    <property type="term" value="P:proteolysis"/>
    <property type="evidence" value="ECO:0007669"/>
    <property type="project" value="InterPro"/>
</dbReference>
<keyword evidence="1" id="KW-0378">Hydrolase</keyword>
<dbReference type="SUPFAM" id="SSF53474">
    <property type="entry name" value="alpha/beta-Hydrolases"/>
    <property type="match status" value="1"/>
</dbReference>
<dbReference type="SUPFAM" id="SSF82171">
    <property type="entry name" value="DPP6 N-terminal domain-like"/>
    <property type="match status" value="1"/>
</dbReference>
<feature type="chain" id="PRO_5016763631" evidence="2">
    <location>
        <begin position="20"/>
        <end position="646"/>
    </location>
</feature>